<accession>X1IEW3</accession>
<proteinExistence type="predicted"/>
<gene>
    <name evidence="1" type="ORF">S03H2_34482</name>
</gene>
<sequence length="40" mass="4715">MQKLTFKNCINMQNGLAQVKQPNISDIKDLDDKMDYLFPR</sequence>
<comment type="caution">
    <text evidence="1">The sequence shown here is derived from an EMBL/GenBank/DDBJ whole genome shotgun (WGS) entry which is preliminary data.</text>
</comment>
<dbReference type="EMBL" id="BARU01021047">
    <property type="protein sequence ID" value="GAH56088.1"/>
    <property type="molecule type" value="Genomic_DNA"/>
</dbReference>
<reference evidence="1" key="1">
    <citation type="journal article" date="2014" name="Front. Microbiol.">
        <title>High frequency of phylogenetically diverse reductive dehalogenase-homologous genes in deep subseafloor sedimentary metagenomes.</title>
        <authorList>
            <person name="Kawai M."/>
            <person name="Futagami T."/>
            <person name="Toyoda A."/>
            <person name="Takaki Y."/>
            <person name="Nishi S."/>
            <person name="Hori S."/>
            <person name="Arai W."/>
            <person name="Tsubouchi T."/>
            <person name="Morono Y."/>
            <person name="Uchiyama I."/>
            <person name="Ito T."/>
            <person name="Fujiyama A."/>
            <person name="Inagaki F."/>
            <person name="Takami H."/>
        </authorList>
    </citation>
    <scope>NUCLEOTIDE SEQUENCE</scope>
    <source>
        <strain evidence="1">Expedition CK06-06</strain>
    </source>
</reference>
<organism evidence="1">
    <name type="scientific">marine sediment metagenome</name>
    <dbReference type="NCBI Taxonomy" id="412755"/>
    <lineage>
        <taxon>unclassified sequences</taxon>
        <taxon>metagenomes</taxon>
        <taxon>ecological metagenomes</taxon>
    </lineage>
</organism>
<feature type="non-terminal residue" evidence="1">
    <location>
        <position position="40"/>
    </location>
</feature>
<protein>
    <submittedName>
        <fullName evidence="1">Uncharacterized protein</fullName>
    </submittedName>
</protein>
<dbReference type="AlphaFoldDB" id="X1IEW3"/>
<evidence type="ECO:0000313" key="1">
    <source>
        <dbReference type="EMBL" id="GAH56088.1"/>
    </source>
</evidence>
<name>X1IEW3_9ZZZZ</name>